<evidence type="ECO:0000313" key="2">
    <source>
        <dbReference type="Proteomes" id="UP000183410"/>
    </source>
</evidence>
<organism evidence="1 2">
    <name type="scientific">Paenibacillus algorifonticola</name>
    <dbReference type="NCBI Taxonomy" id="684063"/>
    <lineage>
        <taxon>Bacteria</taxon>
        <taxon>Bacillati</taxon>
        <taxon>Bacillota</taxon>
        <taxon>Bacilli</taxon>
        <taxon>Bacillales</taxon>
        <taxon>Paenibacillaceae</taxon>
        <taxon>Paenibacillus</taxon>
    </lineage>
</organism>
<evidence type="ECO:0000313" key="1">
    <source>
        <dbReference type="EMBL" id="SFE09677.1"/>
    </source>
</evidence>
<reference evidence="2" key="1">
    <citation type="submission" date="2016-10" db="EMBL/GenBank/DDBJ databases">
        <authorList>
            <person name="Varghese N."/>
            <person name="Submissions S."/>
        </authorList>
    </citation>
    <scope>NUCLEOTIDE SEQUENCE [LARGE SCALE GENOMIC DNA]</scope>
    <source>
        <strain evidence="2">CGMCC 1.10223</strain>
    </source>
</reference>
<keyword evidence="2" id="KW-1185">Reference proteome</keyword>
<gene>
    <name evidence="1" type="ORF">SAMN04487969_10127</name>
</gene>
<name>A0A1I1XQR4_9BACL</name>
<protein>
    <submittedName>
        <fullName evidence="1">Uncharacterized protein</fullName>
    </submittedName>
</protein>
<proteinExistence type="predicted"/>
<sequence length="69" mass="7583">MTVFLAANFEQLIEADCMPRFKRGSAGVAMTAAACPNIVSVICTSREQVCTSIRKPDDHSIVRLSVRLR</sequence>
<dbReference type="EMBL" id="FONN01000001">
    <property type="protein sequence ID" value="SFE09677.1"/>
    <property type="molecule type" value="Genomic_DNA"/>
</dbReference>
<dbReference type="RefSeq" id="WP_046230394.1">
    <property type="nucleotide sequence ID" value="NZ_FONN01000001.1"/>
</dbReference>
<dbReference type="AlphaFoldDB" id="A0A1I1XQR4"/>
<dbReference type="Proteomes" id="UP000183410">
    <property type="component" value="Unassembled WGS sequence"/>
</dbReference>
<dbReference type="OrthoDB" id="9878158at2"/>
<accession>A0A1I1XQR4</accession>